<dbReference type="Proteomes" id="UP000887574">
    <property type="component" value="Unplaced"/>
</dbReference>
<organism evidence="4 5">
    <name type="scientific">Ditylenchus dipsaci</name>
    <dbReference type="NCBI Taxonomy" id="166011"/>
    <lineage>
        <taxon>Eukaryota</taxon>
        <taxon>Metazoa</taxon>
        <taxon>Ecdysozoa</taxon>
        <taxon>Nematoda</taxon>
        <taxon>Chromadorea</taxon>
        <taxon>Rhabditida</taxon>
        <taxon>Tylenchina</taxon>
        <taxon>Tylenchomorpha</taxon>
        <taxon>Sphaerularioidea</taxon>
        <taxon>Anguinidae</taxon>
        <taxon>Anguininae</taxon>
        <taxon>Ditylenchus</taxon>
    </lineage>
</organism>
<evidence type="ECO:0000313" key="4">
    <source>
        <dbReference type="Proteomes" id="UP000887574"/>
    </source>
</evidence>
<evidence type="ECO:0000256" key="2">
    <source>
        <dbReference type="ARBA" id="ARBA00023134"/>
    </source>
</evidence>
<protein>
    <submittedName>
        <fullName evidence="5">Uncharacterized protein</fullName>
    </submittedName>
</protein>
<accession>A0A915DC51</accession>
<proteinExistence type="predicted"/>
<dbReference type="WBParaSite" id="jg18349">
    <property type="protein sequence ID" value="jg18349"/>
    <property type="gene ID" value="jg18349"/>
</dbReference>
<dbReference type="InterPro" id="IPR009001">
    <property type="entry name" value="Transl_elong_EF1A/Init_IF2_C"/>
</dbReference>
<evidence type="ECO:0000256" key="1">
    <source>
        <dbReference type="ARBA" id="ARBA00022741"/>
    </source>
</evidence>
<keyword evidence="4" id="KW-1185">Reference proteome</keyword>
<keyword evidence="2" id="KW-0342">GTP-binding</keyword>
<dbReference type="AlphaFoldDB" id="A0A915DC51"/>
<reference evidence="5" key="1">
    <citation type="submission" date="2022-11" db="UniProtKB">
        <authorList>
            <consortium name="WormBaseParasite"/>
        </authorList>
    </citation>
    <scope>IDENTIFICATION</scope>
</reference>
<evidence type="ECO:0000256" key="3">
    <source>
        <dbReference type="SAM" id="MobiDB-lite"/>
    </source>
</evidence>
<evidence type="ECO:0000313" key="5">
    <source>
        <dbReference type="WBParaSite" id="jg18349"/>
    </source>
</evidence>
<name>A0A915DC51_9BILA</name>
<dbReference type="GO" id="GO:0005525">
    <property type="term" value="F:GTP binding"/>
    <property type="evidence" value="ECO:0007669"/>
    <property type="project" value="UniProtKB-KW"/>
</dbReference>
<feature type="compositionally biased region" description="Acidic residues" evidence="3">
    <location>
        <begin position="1"/>
        <end position="25"/>
    </location>
</feature>
<keyword evidence="1" id="KW-0547">Nucleotide-binding</keyword>
<sequence length="72" mass="7797">MLISDSEEEVDVFGGSSDEDQEAEDQEARSAGEEAKSFKAHVIIINHPGQIAVGYTRVLGRHTVQLIAISDV</sequence>
<dbReference type="Gene3D" id="2.40.30.10">
    <property type="entry name" value="Translation factors"/>
    <property type="match status" value="1"/>
</dbReference>
<feature type="region of interest" description="Disordered" evidence="3">
    <location>
        <begin position="1"/>
        <end position="34"/>
    </location>
</feature>
<dbReference type="SUPFAM" id="SSF50465">
    <property type="entry name" value="EF-Tu/eEF-1alpha/eIF2-gamma C-terminal domain"/>
    <property type="match status" value="1"/>
</dbReference>